<proteinExistence type="predicted"/>
<keyword evidence="2" id="KW-1185">Reference proteome</keyword>
<organism evidence="1 2">
    <name type="scientific">Flavobacterium jumunjinense</name>
    <dbReference type="NCBI Taxonomy" id="998845"/>
    <lineage>
        <taxon>Bacteria</taxon>
        <taxon>Pseudomonadati</taxon>
        <taxon>Bacteroidota</taxon>
        <taxon>Flavobacteriia</taxon>
        <taxon>Flavobacteriales</taxon>
        <taxon>Flavobacteriaceae</taxon>
        <taxon>Flavobacterium</taxon>
    </lineage>
</organism>
<dbReference type="EMBL" id="JBHMEY010000004">
    <property type="protein sequence ID" value="MFB9095215.1"/>
    <property type="molecule type" value="Genomic_DNA"/>
</dbReference>
<comment type="caution">
    <text evidence="1">The sequence shown here is derived from an EMBL/GenBank/DDBJ whole genome shotgun (WGS) entry which is preliminary data.</text>
</comment>
<protein>
    <recommendedName>
        <fullName evidence="3">RHS repeat-associated core domain-containing protein</fullName>
    </recommendedName>
</protein>
<evidence type="ECO:0000313" key="1">
    <source>
        <dbReference type="EMBL" id="MFB9095215.1"/>
    </source>
</evidence>
<evidence type="ECO:0000313" key="2">
    <source>
        <dbReference type="Proteomes" id="UP001589607"/>
    </source>
</evidence>
<evidence type="ECO:0008006" key="3">
    <source>
        <dbReference type="Google" id="ProtNLM"/>
    </source>
</evidence>
<name>A0ABV5GK49_9FLAO</name>
<sequence>MHDPRVGRFFAVDPLFRDYPHNSTYAFSENRVVDAVELEGLEKLIVSEINNENRTAKLRIRKVVLVVNEGAGMIEQYKKISSSSFEAIFKKGNRKLHINGMLQNGVLPTFADVPLFSGKEHRIENNIYELDIEYDVTLSFVSSSEAVRLKLKDPTLYSIASLGIARQFSRNPNTAAKAQVDGDRNTIIANPRFFGPNPTGNMGLVDGKQYTTATESIAHETGIHNMAGHTHPIDPEENAAEYKKIGLKGSVPGNVYPTKDETKMIININNLEINE</sequence>
<dbReference type="RefSeq" id="WP_236458166.1">
    <property type="nucleotide sequence ID" value="NZ_CBCSGE010000015.1"/>
</dbReference>
<reference evidence="1 2" key="1">
    <citation type="submission" date="2024-09" db="EMBL/GenBank/DDBJ databases">
        <authorList>
            <person name="Sun Q."/>
            <person name="Mori K."/>
        </authorList>
    </citation>
    <scope>NUCLEOTIDE SEQUENCE [LARGE SCALE GENOMIC DNA]</scope>
    <source>
        <strain evidence="1 2">CECT 7955</strain>
    </source>
</reference>
<gene>
    <name evidence="1" type="ORF">ACFFVF_01690</name>
</gene>
<accession>A0ABV5GK49</accession>
<dbReference type="Proteomes" id="UP001589607">
    <property type="component" value="Unassembled WGS sequence"/>
</dbReference>